<sequence length="108" mass="12167">MRLPEVYFRFKGLISHSPEVYLHFEGLLIHVIGSINGYTSTSFRRFRAASTWASAPRSGSRLPDKAKSAPRSRESTFLRCQKPTERKRVVCTQTTHMINSPIDAANAA</sequence>
<evidence type="ECO:0000313" key="2">
    <source>
        <dbReference type="EMBL" id="THJ29659.1"/>
    </source>
</evidence>
<dbReference type="EMBL" id="SSWL01000006">
    <property type="protein sequence ID" value="THJ29659.1"/>
    <property type="molecule type" value="Genomic_DNA"/>
</dbReference>
<feature type="region of interest" description="Disordered" evidence="1">
    <location>
        <begin position="52"/>
        <end position="75"/>
    </location>
</feature>
<proteinExistence type="predicted"/>
<reference evidence="2 3" key="1">
    <citation type="submission" date="2019-04" db="EMBL/GenBank/DDBJ databases">
        <title>Genome Announcement To Ensure Probiotic Safety of Bifidobacterium longum subsp infantis UBBI-01.</title>
        <authorList>
            <person name="Sulthana A."/>
            <person name="Lakshmi S.G."/>
            <person name="Madempudi R.S."/>
        </authorList>
    </citation>
    <scope>NUCLEOTIDE SEQUENCE [LARGE SCALE GENOMIC DNA]</scope>
    <source>
        <strain evidence="2 3">UBBI-01</strain>
    </source>
</reference>
<name>A0A4S5BCI2_BIFLI</name>
<comment type="caution">
    <text evidence="2">The sequence shown here is derived from an EMBL/GenBank/DDBJ whole genome shotgun (WGS) entry which is preliminary data.</text>
</comment>
<organism evidence="2 3">
    <name type="scientific">Bifidobacterium longum subsp. infantis</name>
    <dbReference type="NCBI Taxonomy" id="1682"/>
    <lineage>
        <taxon>Bacteria</taxon>
        <taxon>Bacillati</taxon>
        <taxon>Actinomycetota</taxon>
        <taxon>Actinomycetes</taxon>
        <taxon>Bifidobacteriales</taxon>
        <taxon>Bifidobacteriaceae</taxon>
        <taxon>Bifidobacterium</taxon>
    </lineage>
</organism>
<accession>A0A4S5BCI2</accession>
<dbReference type="AlphaFoldDB" id="A0A4S5BCI2"/>
<evidence type="ECO:0000313" key="3">
    <source>
        <dbReference type="Proteomes" id="UP000306697"/>
    </source>
</evidence>
<evidence type="ECO:0000256" key="1">
    <source>
        <dbReference type="SAM" id="MobiDB-lite"/>
    </source>
</evidence>
<gene>
    <name evidence="2" type="ORF">E6L38_04420</name>
</gene>
<protein>
    <submittedName>
        <fullName evidence="2">Uncharacterized protein</fullName>
    </submittedName>
</protein>
<dbReference type="Proteomes" id="UP000306697">
    <property type="component" value="Unassembled WGS sequence"/>
</dbReference>
<feature type="compositionally biased region" description="Basic and acidic residues" evidence="1">
    <location>
        <begin position="62"/>
        <end position="75"/>
    </location>
</feature>